<feature type="compositionally biased region" description="Low complexity" evidence="1">
    <location>
        <begin position="304"/>
        <end position="319"/>
    </location>
</feature>
<feature type="region of interest" description="Disordered" evidence="1">
    <location>
        <begin position="158"/>
        <end position="204"/>
    </location>
</feature>
<evidence type="ECO:0000313" key="4">
    <source>
        <dbReference type="Proteomes" id="UP000626109"/>
    </source>
</evidence>
<feature type="compositionally biased region" description="Low complexity" evidence="1">
    <location>
        <begin position="52"/>
        <end position="67"/>
    </location>
</feature>
<organism evidence="3 4">
    <name type="scientific">Polarella glacialis</name>
    <name type="common">Dinoflagellate</name>
    <dbReference type="NCBI Taxonomy" id="89957"/>
    <lineage>
        <taxon>Eukaryota</taxon>
        <taxon>Sar</taxon>
        <taxon>Alveolata</taxon>
        <taxon>Dinophyceae</taxon>
        <taxon>Suessiales</taxon>
        <taxon>Suessiaceae</taxon>
        <taxon>Polarella</taxon>
    </lineage>
</organism>
<comment type="caution">
    <text evidence="3">The sequence shown here is derived from an EMBL/GenBank/DDBJ whole genome shotgun (WGS) entry which is preliminary data.</text>
</comment>
<feature type="region of interest" description="Disordered" evidence="1">
    <location>
        <begin position="50"/>
        <end position="71"/>
    </location>
</feature>
<keyword evidence="2" id="KW-0812">Transmembrane</keyword>
<proteinExistence type="predicted"/>
<sequence>MGSLDFEIDLLSQPSTAEVLMGARARGAQASRDPREIICDDLHFDNFDPDAPSVSSSSSAKPPQSTSFDGPAKAIAIDPEELKRRIHGPVSGPDRLRQQAVAGGLRVSSLCLTQMREKPRVAFGTLVVILLMFMSGTVWNLIFPGSADVVQLTQSKALRSPPDQVRVTESAEPDSPDDQDEPAAAGVQVGSGATLGLSEMRKDHKGLREDVASLRREVAELKTMLKQSVGSGTAAAVPKKMEGGDVQQEAEVELEDLASTHDAELAAMEQQDAGAEQGDAGEVQAEKPRAPVKAPATSRRRQAKAAAASTAPSPPAAAAGESRTIGDIFAR</sequence>
<feature type="compositionally biased region" description="Acidic residues" evidence="1">
    <location>
        <begin position="171"/>
        <end position="181"/>
    </location>
</feature>
<protein>
    <submittedName>
        <fullName evidence="3">Uncharacterized protein</fullName>
    </submittedName>
</protein>
<accession>A0A813I6T4</accession>
<feature type="region of interest" description="Disordered" evidence="1">
    <location>
        <begin position="270"/>
        <end position="331"/>
    </location>
</feature>
<feature type="region of interest" description="Disordered" evidence="1">
    <location>
        <begin position="227"/>
        <end position="247"/>
    </location>
</feature>
<evidence type="ECO:0000256" key="2">
    <source>
        <dbReference type="SAM" id="Phobius"/>
    </source>
</evidence>
<name>A0A813I6T4_POLGL</name>
<keyword evidence="2" id="KW-1133">Transmembrane helix</keyword>
<dbReference type="Proteomes" id="UP000626109">
    <property type="component" value="Unassembled WGS sequence"/>
</dbReference>
<evidence type="ECO:0000256" key="1">
    <source>
        <dbReference type="SAM" id="MobiDB-lite"/>
    </source>
</evidence>
<dbReference type="Gene3D" id="1.20.5.170">
    <property type="match status" value="1"/>
</dbReference>
<dbReference type="EMBL" id="CAJNNW010004786">
    <property type="protein sequence ID" value="CAE8646766.1"/>
    <property type="molecule type" value="Genomic_DNA"/>
</dbReference>
<feature type="transmembrane region" description="Helical" evidence="2">
    <location>
        <begin position="121"/>
        <end position="142"/>
    </location>
</feature>
<keyword evidence="2" id="KW-0472">Membrane</keyword>
<dbReference type="AlphaFoldDB" id="A0A813I6T4"/>
<reference evidence="3" key="1">
    <citation type="submission" date="2021-02" db="EMBL/GenBank/DDBJ databases">
        <authorList>
            <person name="Dougan E. K."/>
            <person name="Rhodes N."/>
            <person name="Thang M."/>
            <person name="Chan C."/>
        </authorList>
    </citation>
    <scope>NUCLEOTIDE SEQUENCE</scope>
</reference>
<gene>
    <name evidence="3" type="ORF">PGLA2088_LOCUS5095</name>
</gene>
<evidence type="ECO:0000313" key="3">
    <source>
        <dbReference type="EMBL" id="CAE8646766.1"/>
    </source>
</evidence>